<reference evidence="1" key="1">
    <citation type="submission" date="2014-09" db="EMBL/GenBank/DDBJ databases">
        <authorList>
            <person name="Magalhaes I.L.F."/>
            <person name="Oliveira U."/>
            <person name="Santos F.R."/>
            <person name="Vidigal T.H.D.A."/>
            <person name="Brescovit A.D."/>
            <person name="Santos A.J."/>
        </authorList>
    </citation>
    <scope>NUCLEOTIDE SEQUENCE</scope>
    <source>
        <tissue evidence="1">Shoot tissue taken approximately 20 cm above the soil surface</tissue>
    </source>
</reference>
<reference evidence="1" key="2">
    <citation type="journal article" date="2015" name="Data Brief">
        <title>Shoot transcriptome of the giant reed, Arundo donax.</title>
        <authorList>
            <person name="Barrero R.A."/>
            <person name="Guerrero F.D."/>
            <person name="Moolhuijzen P."/>
            <person name="Goolsby J.A."/>
            <person name="Tidwell J."/>
            <person name="Bellgard S.E."/>
            <person name="Bellgard M.I."/>
        </authorList>
    </citation>
    <scope>NUCLEOTIDE SEQUENCE</scope>
    <source>
        <tissue evidence="1">Shoot tissue taken approximately 20 cm above the soil surface</tissue>
    </source>
</reference>
<dbReference type="EMBL" id="GBRH01188104">
    <property type="protein sequence ID" value="JAE09792.1"/>
    <property type="molecule type" value="Transcribed_RNA"/>
</dbReference>
<proteinExistence type="predicted"/>
<dbReference type="AlphaFoldDB" id="A0A0A9FBQ8"/>
<evidence type="ECO:0000313" key="1">
    <source>
        <dbReference type="EMBL" id="JAE09792.1"/>
    </source>
</evidence>
<protein>
    <submittedName>
        <fullName evidence="1">Uncharacterized protein</fullName>
    </submittedName>
</protein>
<organism evidence="1">
    <name type="scientific">Arundo donax</name>
    <name type="common">Giant reed</name>
    <name type="synonym">Donax arundinaceus</name>
    <dbReference type="NCBI Taxonomy" id="35708"/>
    <lineage>
        <taxon>Eukaryota</taxon>
        <taxon>Viridiplantae</taxon>
        <taxon>Streptophyta</taxon>
        <taxon>Embryophyta</taxon>
        <taxon>Tracheophyta</taxon>
        <taxon>Spermatophyta</taxon>
        <taxon>Magnoliopsida</taxon>
        <taxon>Liliopsida</taxon>
        <taxon>Poales</taxon>
        <taxon>Poaceae</taxon>
        <taxon>PACMAD clade</taxon>
        <taxon>Arundinoideae</taxon>
        <taxon>Arundineae</taxon>
        <taxon>Arundo</taxon>
    </lineage>
</organism>
<accession>A0A0A9FBQ8</accession>
<name>A0A0A9FBQ8_ARUDO</name>
<sequence length="26" mass="2934">MISRSYQIPGLIQVPPNLVTNFFSDP</sequence>